<protein>
    <submittedName>
        <fullName evidence="3">XRE family transcriptional regulator</fullName>
    </submittedName>
</protein>
<dbReference type="CDD" id="cd00093">
    <property type="entry name" value="HTH_XRE"/>
    <property type="match status" value="1"/>
</dbReference>
<dbReference type="SMART" id="SM00530">
    <property type="entry name" value="HTH_XRE"/>
    <property type="match status" value="1"/>
</dbReference>
<dbReference type="GO" id="GO:0003677">
    <property type="term" value="F:DNA binding"/>
    <property type="evidence" value="ECO:0007669"/>
    <property type="project" value="UniProtKB-KW"/>
</dbReference>
<evidence type="ECO:0000259" key="2">
    <source>
        <dbReference type="PROSITE" id="PS50943"/>
    </source>
</evidence>
<dbReference type="PROSITE" id="PS50943">
    <property type="entry name" value="HTH_CROC1"/>
    <property type="match status" value="1"/>
</dbReference>
<dbReference type="Gene3D" id="1.10.260.40">
    <property type="entry name" value="lambda repressor-like DNA-binding domains"/>
    <property type="match status" value="1"/>
</dbReference>
<dbReference type="OrthoDB" id="1859224at2"/>
<dbReference type="SUPFAM" id="SSF47413">
    <property type="entry name" value="lambda repressor-like DNA-binding domains"/>
    <property type="match status" value="1"/>
</dbReference>
<name>A0A494YZY8_9BACI</name>
<dbReference type="PANTHER" id="PTHR46797">
    <property type="entry name" value="HTH-TYPE TRANSCRIPTIONAL REGULATOR"/>
    <property type="match status" value="1"/>
</dbReference>
<evidence type="ECO:0000256" key="1">
    <source>
        <dbReference type="ARBA" id="ARBA00023125"/>
    </source>
</evidence>
<dbReference type="InterPro" id="IPR001387">
    <property type="entry name" value="Cro/C1-type_HTH"/>
</dbReference>
<comment type="caution">
    <text evidence="3">The sequence shown here is derived from an EMBL/GenBank/DDBJ whole genome shotgun (WGS) entry which is preliminary data.</text>
</comment>
<accession>A0A494YZY8</accession>
<proteinExistence type="predicted"/>
<keyword evidence="4" id="KW-1185">Reference proteome</keyword>
<dbReference type="Pfam" id="PF01381">
    <property type="entry name" value="HTH_3"/>
    <property type="match status" value="1"/>
</dbReference>
<dbReference type="InterPro" id="IPR010982">
    <property type="entry name" value="Lambda_DNA-bd_dom_sf"/>
</dbReference>
<dbReference type="RefSeq" id="WP_121130716.1">
    <property type="nucleotide sequence ID" value="NZ_JBHUFK010000062.1"/>
</dbReference>
<dbReference type="GO" id="GO:0005829">
    <property type="term" value="C:cytosol"/>
    <property type="evidence" value="ECO:0007669"/>
    <property type="project" value="TreeGrafter"/>
</dbReference>
<organism evidence="3 4">
    <name type="scientific">Oceanobacillus bengalensis</name>
    <dbReference type="NCBI Taxonomy" id="1435466"/>
    <lineage>
        <taxon>Bacteria</taxon>
        <taxon>Bacillati</taxon>
        <taxon>Bacillota</taxon>
        <taxon>Bacilli</taxon>
        <taxon>Bacillales</taxon>
        <taxon>Bacillaceae</taxon>
        <taxon>Oceanobacillus</taxon>
    </lineage>
</organism>
<dbReference type="Proteomes" id="UP000281813">
    <property type="component" value="Unassembled WGS sequence"/>
</dbReference>
<keyword evidence="1" id="KW-0238">DNA-binding</keyword>
<dbReference type="InterPro" id="IPR050807">
    <property type="entry name" value="TransReg_Diox_bact_type"/>
</dbReference>
<sequence>MIGEKIQKIRKSKGMTLSDCAERANISKSYLSNIERNINQNPSIQIIERIATVLAIEVSSLISVNTMRNQEQENEWTEFVRELKKSGVKSHELQQLRTVIEFAKWQNQKHVEENG</sequence>
<evidence type="ECO:0000313" key="4">
    <source>
        <dbReference type="Proteomes" id="UP000281813"/>
    </source>
</evidence>
<dbReference type="GO" id="GO:0003700">
    <property type="term" value="F:DNA-binding transcription factor activity"/>
    <property type="evidence" value="ECO:0007669"/>
    <property type="project" value="TreeGrafter"/>
</dbReference>
<gene>
    <name evidence="3" type="ORF">D8M05_08675</name>
</gene>
<dbReference type="AlphaFoldDB" id="A0A494YZY8"/>
<dbReference type="EMBL" id="RBZO01000011">
    <property type="protein sequence ID" value="RKQ15824.1"/>
    <property type="molecule type" value="Genomic_DNA"/>
</dbReference>
<reference evidence="3 4" key="1">
    <citation type="journal article" date="2015" name="Antonie Van Leeuwenhoek">
        <title>Oceanobacillus bengalensis sp. nov., a bacterium isolated from seawater of the Bay of Bengal.</title>
        <authorList>
            <person name="Yongchang O."/>
            <person name="Xiang W."/>
            <person name="Wang G."/>
        </authorList>
    </citation>
    <scope>NUCLEOTIDE SEQUENCE [LARGE SCALE GENOMIC DNA]</scope>
    <source>
        <strain evidence="3 4">MCCC 1K00260</strain>
    </source>
</reference>
<dbReference type="PANTHER" id="PTHR46797:SF1">
    <property type="entry name" value="METHYLPHOSPHONATE SYNTHASE"/>
    <property type="match status" value="1"/>
</dbReference>
<evidence type="ECO:0000313" key="3">
    <source>
        <dbReference type="EMBL" id="RKQ15824.1"/>
    </source>
</evidence>
<feature type="domain" description="HTH cro/C1-type" evidence="2">
    <location>
        <begin position="6"/>
        <end position="61"/>
    </location>
</feature>